<accession>A0ACA9QNB4</accession>
<organism evidence="1 2">
    <name type="scientific">Dentiscutata heterogama</name>
    <dbReference type="NCBI Taxonomy" id="1316150"/>
    <lineage>
        <taxon>Eukaryota</taxon>
        <taxon>Fungi</taxon>
        <taxon>Fungi incertae sedis</taxon>
        <taxon>Mucoromycota</taxon>
        <taxon>Glomeromycotina</taxon>
        <taxon>Glomeromycetes</taxon>
        <taxon>Diversisporales</taxon>
        <taxon>Gigasporaceae</taxon>
        <taxon>Dentiscutata</taxon>
    </lineage>
</organism>
<evidence type="ECO:0000313" key="1">
    <source>
        <dbReference type="EMBL" id="CAG8760115.1"/>
    </source>
</evidence>
<name>A0ACA9QNB4_9GLOM</name>
<protein>
    <submittedName>
        <fullName evidence="1">13697_t:CDS:1</fullName>
    </submittedName>
</protein>
<comment type="caution">
    <text evidence="1">The sequence shown here is derived from an EMBL/GenBank/DDBJ whole genome shotgun (WGS) entry which is preliminary data.</text>
</comment>
<keyword evidence="2" id="KW-1185">Reference proteome</keyword>
<dbReference type="EMBL" id="CAJVPU010050801">
    <property type="protein sequence ID" value="CAG8760115.1"/>
    <property type="molecule type" value="Genomic_DNA"/>
</dbReference>
<sequence length="84" mass="9654">MSELKELLKPLIRLFSEETLKGVLLAWLPTKLEKYYIGIIAVDMFITTLAATFIITLLHSSGFILNFLQSEEKLTIQIEYYVKG</sequence>
<evidence type="ECO:0000313" key="2">
    <source>
        <dbReference type="Proteomes" id="UP000789702"/>
    </source>
</evidence>
<feature type="non-terminal residue" evidence="1">
    <location>
        <position position="84"/>
    </location>
</feature>
<reference evidence="1" key="1">
    <citation type="submission" date="2021-06" db="EMBL/GenBank/DDBJ databases">
        <authorList>
            <person name="Kallberg Y."/>
            <person name="Tangrot J."/>
            <person name="Rosling A."/>
        </authorList>
    </citation>
    <scope>NUCLEOTIDE SEQUENCE</scope>
    <source>
        <strain evidence="1">IL203A</strain>
    </source>
</reference>
<dbReference type="Proteomes" id="UP000789702">
    <property type="component" value="Unassembled WGS sequence"/>
</dbReference>
<proteinExistence type="predicted"/>
<gene>
    <name evidence="1" type="ORF">DHETER_LOCUS15198</name>
</gene>